<dbReference type="CDD" id="cd07185">
    <property type="entry name" value="OmpA_C-like"/>
    <property type="match status" value="1"/>
</dbReference>
<dbReference type="Gene3D" id="3.30.1330.60">
    <property type="entry name" value="OmpA-like domain"/>
    <property type="match status" value="1"/>
</dbReference>
<reference evidence="8 9" key="1">
    <citation type="journal article" date="2017" name="Arch. Microbiol.">
        <title>Mariprofundus micogutta sp. nov., a novel iron-oxidizing zetaproteobacterium isolated from a deep-sea hydrothermal field at the Bayonnaise knoll of the Izu-Ogasawara arc, and a description of Mariprofundales ord. nov. and Zetaproteobacteria classis nov.</title>
        <authorList>
            <person name="Makita H."/>
            <person name="Tanaka E."/>
            <person name="Mitsunobu S."/>
            <person name="Miyazaki M."/>
            <person name="Nunoura T."/>
            <person name="Uematsu K."/>
            <person name="Takaki Y."/>
            <person name="Nishi S."/>
            <person name="Shimamura S."/>
            <person name="Takai K."/>
        </authorList>
    </citation>
    <scope>NUCLEOTIDE SEQUENCE [LARGE SCALE GENOMIC DNA]</scope>
    <source>
        <strain evidence="8 9">ET2</strain>
    </source>
</reference>
<dbReference type="PROSITE" id="PS51123">
    <property type="entry name" value="OMPA_2"/>
    <property type="match status" value="1"/>
</dbReference>
<dbReference type="InterPro" id="IPR006665">
    <property type="entry name" value="OmpA-like"/>
</dbReference>
<comment type="caution">
    <text evidence="8">The sequence shown here is derived from an EMBL/GenBank/DDBJ whole genome shotgun (WGS) entry which is preliminary data.</text>
</comment>
<dbReference type="STRING" id="1921010.MMIC_P0264"/>
<evidence type="ECO:0000256" key="3">
    <source>
        <dbReference type="ARBA" id="ARBA00023237"/>
    </source>
</evidence>
<keyword evidence="9" id="KW-1185">Reference proteome</keyword>
<accession>A0A1L8CKA3</accession>
<dbReference type="SUPFAM" id="SSF103088">
    <property type="entry name" value="OmpA-like"/>
    <property type="match status" value="1"/>
</dbReference>
<feature type="domain" description="OmpA-like" evidence="7">
    <location>
        <begin position="379"/>
        <end position="496"/>
    </location>
</feature>
<dbReference type="InterPro" id="IPR006664">
    <property type="entry name" value="OMP_bac"/>
</dbReference>
<dbReference type="PRINTS" id="PR01021">
    <property type="entry name" value="OMPADOMAIN"/>
</dbReference>
<dbReference type="EMBL" id="BDFD01000002">
    <property type="protein sequence ID" value="GAV19330.1"/>
    <property type="molecule type" value="Genomic_DNA"/>
</dbReference>
<keyword evidence="3" id="KW-0998">Cell outer membrane</keyword>
<evidence type="ECO:0000256" key="2">
    <source>
        <dbReference type="ARBA" id="ARBA00023136"/>
    </source>
</evidence>
<dbReference type="RefSeq" id="WP_143144836.1">
    <property type="nucleotide sequence ID" value="NZ_BDFD01000002.1"/>
</dbReference>
<dbReference type="InterPro" id="IPR050330">
    <property type="entry name" value="Bact_OuterMem_StrucFunc"/>
</dbReference>
<dbReference type="AlphaFoldDB" id="A0A1L8CKA3"/>
<keyword evidence="6" id="KW-0732">Signal</keyword>
<evidence type="ECO:0000256" key="4">
    <source>
        <dbReference type="PROSITE-ProRule" id="PRU00473"/>
    </source>
</evidence>
<dbReference type="InterPro" id="IPR036737">
    <property type="entry name" value="OmpA-like_sf"/>
</dbReference>
<comment type="subcellular location">
    <subcellularLocation>
        <location evidence="1">Cell outer membrane</location>
    </subcellularLocation>
</comment>
<evidence type="ECO:0000313" key="9">
    <source>
        <dbReference type="Proteomes" id="UP000231632"/>
    </source>
</evidence>
<proteinExistence type="predicted"/>
<name>A0A1L8CKA3_9PROT</name>
<dbReference type="Proteomes" id="UP000231632">
    <property type="component" value="Unassembled WGS sequence"/>
</dbReference>
<dbReference type="OrthoDB" id="5291234at2"/>
<protein>
    <submittedName>
        <fullName evidence="8">Peptidoglycan-binding protein ArfA</fullName>
    </submittedName>
</protein>
<feature type="coiled-coil region" evidence="5">
    <location>
        <begin position="296"/>
        <end position="346"/>
    </location>
</feature>
<dbReference type="GO" id="GO:0009279">
    <property type="term" value="C:cell outer membrane"/>
    <property type="evidence" value="ECO:0007669"/>
    <property type="project" value="UniProtKB-SubCell"/>
</dbReference>
<dbReference type="PANTHER" id="PTHR30329:SF21">
    <property type="entry name" value="LIPOPROTEIN YIAD-RELATED"/>
    <property type="match status" value="1"/>
</dbReference>
<feature type="signal peptide" evidence="6">
    <location>
        <begin position="1"/>
        <end position="24"/>
    </location>
</feature>
<evidence type="ECO:0000256" key="6">
    <source>
        <dbReference type="SAM" id="SignalP"/>
    </source>
</evidence>
<keyword evidence="2 4" id="KW-0472">Membrane</keyword>
<keyword evidence="5" id="KW-0175">Coiled coil</keyword>
<gene>
    <name evidence="8" type="ORF">MMIC_P0264</name>
</gene>
<evidence type="ECO:0000256" key="1">
    <source>
        <dbReference type="ARBA" id="ARBA00004442"/>
    </source>
</evidence>
<evidence type="ECO:0000256" key="5">
    <source>
        <dbReference type="SAM" id="Coils"/>
    </source>
</evidence>
<feature type="chain" id="PRO_5013245071" evidence="6">
    <location>
        <begin position="25"/>
        <end position="496"/>
    </location>
</feature>
<evidence type="ECO:0000259" key="7">
    <source>
        <dbReference type="PROSITE" id="PS51123"/>
    </source>
</evidence>
<evidence type="ECO:0000313" key="8">
    <source>
        <dbReference type="EMBL" id="GAV19330.1"/>
    </source>
</evidence>
<dbReference type="PANTHER" id="PTHR30329">
    <property type="entry name" value="STATOR ELEMENT OF FLAGELLAR MOTOR COMPLEX"/>
    <property type="match status" value="1"/>
</dbReference>
<dbReference type="Pfam" id="PF00691">
    <property type="entry name" value="OmpA"/>
    <property type="match status" value="1"/>
</dbReference>
<organism evidence="8 9">
    <name type="scientific">Mariprofundus micogutta</name>
    <dbReference type="NCBI Taxonomy" id="1921010"/>
    <lineage>
        <taxon>Bacteria</taxon>
        <taxon>Pseudomonadati</taxon>
        <taxon>Pseudomonadota</taxon>
        <taxon>Candidatius Mariprofundia</taxon>
        <taxon>Mariprofundales</taxon>
        <taxon>Mariprofundaceae</taxon>
        <taxon>Mariprofundus</taxon>
    </lineage>
</organism>
<sequence length="496" mass="54832">MRNQSVLLPLFALISLLLALPALSGAQSIDSVQQEMDAFKASGDHDLAPQTLLRAEQYLGAARLAAEQQKNEDKLAALKIASEKMAEARLTASDFRKQNQDLLSLRDDAVESVQMVSAAEQSAGEFSSQQLLNEANQSFNLAILSRERGDLSKSQQQIGQAQQLYTRALDASLPRLSELAASAIGSAASSGAKRYAPVIYQTAKDKLAELRAYIDGINDSPPSRPGEALKLGREAKWLTGQVKLLRKNSGSHEEMLLKSRDFSLRMAGVLGLKTTDHPLLFDMSNRDLLTAAAKLKQDVAAERKAHQLEIEALKIQFEEDLQARLLAQTDELKQSQKNQLSDMKDAFRAKLERETYEKKRQDKLRSLFKKDEADILINLDGSLLVRLTSLQFASAKSKLETKYYDMLSRLKNALQIYSDRNVRIEGHTDDSGGIKPNQILSLKRAESVREFLIAAGVDGARLKALGYGEVRPIASNAFPQGRAMNRRIDIVIGAPK</sequence>